<dbReference type="InterPro" id="IPR002299">
    <property type="entry name" value="Porin_Neis"/>
</dbReference>
<dbReference type="AlphaFoldDB" id="A0A329BCF0"/>
<protein>
    <submittedName>
        <fullName evidence="13">Putative porin</fullName>
    </submittedName>
</protein>
<dbReference type="InterPro" id="IPR033900">
    <property type="entry name" value="Gram_neg_porin_domain"/>
</dbReference>
<dbReference type="GO" id="GO:0015288">
    <property type="term" value="F:porin activity"/>
    <property type="evidence" value="ECO:0007669"/>
    <property type="project" value="UniProtKB-KW"/>
</dbReference>
<evidence type="ECO:0000256" key="1">
    <source>
        <dbReference type="ARBA" id="ARBA00004571"/>
    </source>
</evidence>
<comment type="subunit">
    <text evidence="2">Homotrimer.</text>
</comment>
<dbReference type="InterPro" id="IPR023614">
    <property type="entry name" value="Porin_dom_sf"/>
</dbReference>
<dbReference type="Proteomes" id="UP000248918">
    <property type="component" value="Unassembled WGS sequence"/>
</dbReference>
<dbReference type="PRINTS" id="PR00182">
    <property type="entry name" value="ECOLNEIPORIN"/>
</dbReference>
<evidence type="ECO:0000259" key="12">
    <source>
        <dbReference type="Pfam" id="PF13609"/>
    </source>
</evidence>
<dbReference type="InterPro" id="IPR050298">
    <property type="entry name" value="Gram-neg_bact_OMP"/>
</dbReference>
<dbReference type="RefSeq" id="WP_111935699.1">
    <property type="nucleotide sequence ID" value="NZ_CADFFP010000013.1"/>
</dbReference>
<comment type="subcellular location">
    <subcellularLocation>
        <location evidence="1">Cell outer membrane</location>
        <topology evidence="1">Multi-pass membrane protein</topology>
    </subcellularLocation>
</comment>
<dbReference type="GO" id="GO:0034220">
    <property type="term" value="P:monoatomic ion transmembrane transport"/>
    <property type="evidence" value="ECO:0007669"/>
    <property type="project" value="InterPro"/>
</dbReference>
<dbReference type="GO" id="GO:0009279">
    <property type="term" value="C:cell outer membrane"/>
    <property type="evidence" value="ECO:0007669"/>
    <property type="project" value="UniProtKB-SubCell"/>
</dbReference>
<reference evidence="13 14" key="1">
    <citation type="submission" date="2018-06" db="EMBL/GenBank/DDBJ databases">
        <title>Genomic Encyclopedia of Type Strains, Phase III (KMG-III): the genomes of soil and plant-associated and newly described type strains.</title>
        <authorList>
            <person name="Whitman W."/>
        </authorList>
    </citation>
    <scope>NUCLEOTIDE SEQUENCE [LARGE SCALE GENOMIC DNA]</scope>
    <source>
        <strain evidence="13 14">LMG 23644</strain>
    </source>
</reference>
<evidence type="ECO:0000256" key="11">
    <source>
        <dbReference type="SAM" id="SignalP"/>
    </source>
</evidence>
<feature type="chain" id="PRO_5016457540" evidence="11">
    <location>
        <begin position="21"/>
        <end position="374"/>
    </location>
</feature>
<organism evidence="13 14">
    <name type="scientific">Paraburkholderia bryophila</name>
    <dbReference type="NCBI Taxonomy" id="420952"/>
    <lineage>
        <taxon>Bacteria</taxon>
        <taxon>Pseudomonadati</taxon>
        <taxon>Pseudomonadota</taxon>
        <taxon>Betaproteobacteria</taxon>
        <taxon>Burkholderiales</taxon>
        <taxon>Burkholderiaceae</taxon>
        <taxon>Paraburkholderia</taxon>
    </lineage>
</organism>
<keyword evidence="7" id="KW-0406">Ion transport</keyword>
<evidence type="ECO:0000313" key="13">
    <source>
        <dbReference type="EMBL" id="RAS17752.1"/>
    </source>
</evidence>
<gene>
    <name evidence="13" type="ORF">BX591_14524</name>
</gene>
<name>A0A329BCF0_9BURK</name>
<comment type="caution">
    <text evidence="13">The sequence shown here is derived from an EMBL/GenBank/DDBJ whole genome shotgun (WGS) entry which is preliminary data.</text>
</comment>
<dbReference type="PANTHER" id="PTHR34501">
    <property type="entry name" value="PROTEIN YDDL-RELATED"/>
    <property type="match status" value="1"/>
</dbReference>
<evidence type="ECO:0000256" key="7">
    <source>
        <dbReference type="ARBA" id="ARBA00023065"/>
    </source>
</evidence>
<keyword evidence="9" id="KW-0472">Membrane</keyword>
<evidence type="ECO:0000256" key="6">
    <source>
        <dbReference type="ARBA" id="ARBA00022729"/>
    </source>
</evidence>
<keyword evidence="3" id="KW-0813">Transport</keyword>
<evidence type="ECO:0000256" key="2">
    <source>
        <dbReference type="ARBA" id="ARBA00011233"/>
    </source>
</evidence>
<keyword evidence="8" id="KW-0626">Porin</keyword>
<keyword evidence="10" id="KW-0998">Cell outer membrane</keyword>
<feature type="signal peptide" evidence="11">
    <location>
        <begin position="1"/>
        <end position="20"/>
    </location>
</feature>
<dbReference type="CDD" id="cd00342">
    <property type="entry name" value="gram_neg_porins"/>
    <property type="match status" value="1"/>
</dbReference>
<dbReference type="PRINTS" id="PR00184">
    <property type="entry name" value="NEISSPPORIN"/>
</dbReference>
<evidence type="ECO:0000313" key="14">
    <source>
        <dbReference type="Proteomes" id="UP000248918"/>
    </source>
</evidence>
<keyword evidence="6 11" id="KW-0732">Signal</keyword>
<keyword evidence="5" id="KW-0812">Transmembrane</keyword>
<proteinExistence type="predicted"/>
<dbReference type="OrthoDB" id="8982743at2"/>
<keyword evidence="4" id="KW-1134">Transmembrane beta strand</keyword>
<feature type="domain" description="Porin" evidence="12">
    <location>
        <begin position="8"/>
        <end position="336"/>
    </location>
</feature>
<evidence type="ECO:0000256" key="9">
    <source>
        <dbReference type="ARBA" id="ARBA00023136"/>
    </source>
</evidence>
<dbReference type="Gene3D" id="2.40.160.10">
    <property type="entry name" value="Porin"/>
    <property type="match status" value="1"/>
</dbReference>
<dbReference type="PANTHER" id="PTHR34501:SF9">
    <property type="entry name" value="MAJOR OUTER MEMBRANE PROTEIN P.IA"/>
    <property type="match status" value="1"/>
</dbReference>
<evidence type="ECO:0000256" key="8">
    <source>
        <dbReference type="ARBA" id="ARBA00023114"/>
    </source>
</evidence>
<dbReference type="Pfam" id="PF13609">
    <property type="entry name" value="Porin_4"/>
    <property type="match status" value="1"/>
</dbReference>
<dbReference type="SUPFAM" id="SSF56935">
    <property type="entry name" value="Porins"/>
    <property type="match status" value="1"/>
</dbReference>
<evidence type="ECO:0000256" key="4">
    <source>
        <dbReference type="ARBA" id="ARBA00022452"/>
    </source>
</evidence>
<evidence type="ECO:0000256" key="3">
    <source>
        <dbReference type="ARBA" id="ARBA00022448"/>
    </source>
</evidence>
<evidence type="ECO:0000256" key="10">
    <source>
        <dbReference type="ARBA" id="ARBA00023237"/>
    </source>
</evidence>
<evidence type="ECO:0000256" key="5">
    <source>
        <dbReference type="ARBA" id="ARBA00022692"/>
    </source>
</evidence>
<dbReference type="InterPro" id="IPR001702">
    <property type="entry name" value="Porin_Gram-ve"/>
</dbReference>
<accession>A0A329BCF0</accession>
<dbReference type="GO" id="GO:0046930">
    <property type="term" value="C:pore complex"/>
    <property type="evidence" value="ECO:0007669"/>
    <property type="project" value="UniProtKB-KW"/>
</dbReference>
<sequence>MRRCIVAGAVFASFAGTAWAQSSVTLYGLLSEGVGWVSNEGGSASVKMLGGTNQNNRLGFKVAEDLGGGVQAVATLENGFDITSGKFQQGGRMFGRQAFVGLSDRSLGTVTFGRQYDMFWDYIAPFAAPSVASGLAANPGDADNLMGSWRYSNSVKYTSPTFGGISAEALYAFSNAAGQFSVNRAFSAGVGYQSGGLKLGAAYVELDSPGIAHPNGAVTDDYLGAPFELFHTSPLNSNVGVDRQRNYGVAGSYDFGHGVRWSMLIDQIHFSYLDGSSLRLTNFGTSLSWYLTPALMLGGSYTYTQGKYGGLDANPHWNTAMLSLDYFLSKRTDVYLFDVVQHVSGPHAVADIFLNAPSTSQVQNLLLAGIRHRF</sequence>
<dbReference type="EMBL" id="QLTK01000045">
    <property type="protein sequence ID" value="RAS17752.1"/>
    <property type="molecule type" value="Genomic_DNA"/>
</dbReference>